<dbReference type="Proteomes" id="UP001152885">
    <property type="component" value="Unassembled WGS sequence"/>
</dbReference>
<keyword evidence="1" id="KW-0472">Membrane</keyword>
<keyword evidence="3" id="KW-1185">Reference proteome</keyword>
<keyword evidence="1" id="KW-1133">Transmembrane helix</keyword>
<dbReference type="InterPro" id="IPR021848">
    <property type="entry name" value="HODM_asu-like"/>
</dbReference>
<gene>
    <name evidence="2" type="ORF">CANVERA_P4016</name>
</gene>
<keyword evidence="1" id="KW-0812">Transmembrane</keyword>
<accession>A0A9W4TZN7</accession>
<evidence type="ECO:0000313" key="3">
    <source>
        <dbReference type="Proteomes" id="UP001152885"/>
    </source>
</evidence>
<proteinExistence type="predicted"/>
<protein>
    <submittedName>
        <fullName evidence="2">Uncharacterized protein</fullName>
    </submittedName>
</protein>
<evidence type="ECO:0000313" key="2">
    <source>
        <dbReference type="EMBL" id="CAI5759504.1"/>
    </source>
</evidence>
<dbReference type="OrthoDB" id="5043642at2759"/>
<feature type="transmembrane region" description="Helical" evidence="1">
    <location>
        <begin position="27"/>
        <end position="47"/>
    </location>
</feature>
<dbReference type="Pfam" id="PF11927">
    <property type="entry name" value="HODM_asu-like"/>
    <property type="match status" value="1"/>
</dbReference>
<comment type="caution">
    <text evidence="2">The sequence shown here is derived from an EMBL/GenBank/DDBJ whole genome shotgun (WGS) entry which is preliminary data.</text>
</comment>
<dbReference type="AlphaFoldDB" id="A0A9W4TZN7"/>
<evidence type="ECO:0000256" key="1">
    <source>
        <dbReference type="SAM" id="Phobius"/>
    </source>
</evidence>
<reference evidence="2" key="1">
    <citation type="submission" date="2022-12" db="EMBL/GenBank/DDBJ databases">
        <authorList>
            <person name="Brejova B."/>
        </authorList>
    </citation>
    <scope>NUCLEOTIDE SEQUENCE</scope>
</reference>
<name>A0A9W4TZN7_9ASCO</name>
<sequence>MDLDVINKLNEILLHFKLVLNFNNFNLSIHSCSIIALSFIFIIYILISITSSKKVASISVNEEKFNKNSYIPKPIYDFQWDKVVPVKSYPFKNAPYKLTMGIKNLNLQEWLLIEPTYLNRIENKTKIINNSHADYPKDKDMRNSTLFVTPEVIPSIIEFYDIVMNYMYNKYPTCFNKDEHYYYNLITSKKYKIDETDPNKLQEYLVENIEEDFIILMKDETKVNEPNGQEYFFKGGVFAFAAGFNPRDRFNKPLSFIHHPVPNYETKLKFSMNKFFDRLKPGEFVTRSNFSIQTHSKFYVDDANKGHNLPKDFVQKPLDYDDLNFEKNQHYRSERQVLTKLPKTKAIVFTIRTYLLPLSQVKNDGKEVCERLVGAIDGFPEEVAQYKRSQEWGPALKKYLLS</sequence>
<dbReference type="EMBL" id="CANTUO010000004">
    <property type="protein sequence ID" value="CAI5759504.1"/>
    <property type="molecule type" value="Genomic_DNA"/>
</dbReference>
<organism evidence="2 3">
    <name type="scientific">Candida verbasci</name>
    <dbReference type="NCBI Taxonomy" id="1227364"/>
    <lineage>
        <taxon>Eukaryota</taxon>
        <taxon>Fungi</taxon>
        <taxon>Dikarya</taxon>
        <taxon>Ascomycota</taxon>
        <taxon>Saccharomycotina</taxon>
        <taxon>Pichiomycetes</taxon>
        <taxon>Debaryomycetaceae</taxon>
        <taxon>Candida/Lodderomyces clade</taxon>
        <taxon>Candida</taxon>
    </lineage>
</organism>